<reference evidence="5" key="1">
    <citation type="journal article" date="2013" name="Proc. Natl. Acad. Sci. U.S.A.">
        <title>Improving the coverage of the cyanobacterial phylum using diversity-driven genome sequencing.</title>
        <authorList>
            <person name="Shih P.M."/>
            <person name="Wu D."/>
            <person name="Latifi A."/>
            <person name="Axen S.D."/>
            <person name="Fewer D.P."/>
            <person name="Talla E."/>
            <person name="Calteau A."/>
            <person name="Cai F."/>
            <person name="Tandeau de Marsac N."/>
            <person name="Rippka R."/>
            <person name="Herdman M."/>
            <person name="Sivonen K."/>
            <person name="Coursin T."/>
            <person name="Laurent T."/>
            <person name="Goodwin L."/>
            <person name="Nolan M."/>
            <person name="Davenport K.W."/>
            <person name="Han C.S."/>
            <person name="Rubin E.M."/>
            <person name="Eisen J.A."/>
            <person name="Woyke T."/>
            <person name="Gugger M."/>
            <person name="Kerfeld C.A."/>
        </authorList>
    </citation>
    <scope>NUCLEOTIDE SEQUENCE [LARGE SCALE GENOMIC DNA]</scope>
    <source>
        <strain evidence="5">ATCC 29371 / PCC 7437</strain>
    </source>
</reference>
<accession>K9XZ63</accession>
<dbReference type="EMBL" id="CP003653">
    <property type="protein sequence ID" value="AFZ37890.1"/>
    <property type="molecule type" value="Genomic_DNA"/>
</dbReference>
<dbReference type="SMART" id="SM00448">
    <property type="entry name" value="REC"/>
    <property type="match status" value="1"/>
</dbReference>
<evidence type="ECO:0000256" key="1">
    <source>
        <dbReference type="ARBA" id="ARBA00022553"/>
    </source>
</evidence>
<name>K9XZ63_STAC7</name>
<organism evidence="4 5">
    <name type="scientific">Stanieria cyanosphaera (strain ATCC 29371 / PCC 7437)</name>
    <dbReference type="NCBI Taxonomy" id="111780"/>
    <lineage>
        <taxon>Bacteria</taxon>
        <taxon>Bacillati</taxon>
        <taxon>Cyanobacteriota</taxon>
        <taxon>Cyanophyceae</taxon>
        <taxon>Pleurocapsales</taxon>
        <taxon>Dermocarpellaceae</taxon>
        <taxon>Stanieria</taxon>
    </lineage>
</organism>
<dbReference type="GO" id="GO:0000160">
    <property type="term" value="P:phosphorelay signal transduction system"/>
    <property type="evidence" value="ECO:0007669"/>
    <property type="project" value="InterPro"/>
</dbReference>
<evidence type="ECO:0000313" key="4">
    <source>
        <dbReference type="EMBL" id="AFZ37890.1"/>
    </source>
</evidence>
<feature type="modified residue" description="4-aspartylphosphate" evidence="2">
    <location>
        <position position="329"/>
    </location>
</feature>
<dbReference type="InterPro" id="IPR001789">
    <property type="entry name" value="Sig_transdc_resp-reg_receiver"/>
</dbReference>
<sequence>MTTAKDGISHTRIQIQQFTLAKQTELFESLKRAKFSGQLLISDSQSTTWIVYFYLGRIMYAAGGKHSVRRWRRHLFAYCPEKLNHLSEIQAELNSLSLEESRISWEYQLLSLWIAQNKVTREQADNVIKATVLEILFDINQALQISAEIIKDNLLSTRLTLIDAEELMSEAYRLWEAWQNAKLSDRSPDLAPIIRQPEALKQKTSAQVYQNLIQLLDGQQTLRDLSVRMKRDLVTVTRSLLPYVQSELVQLVSVDDIPPPVSIPPLAHKISNLVTPRRTLVACIDDSPSICQTMEKVITEAGYQFLSETNGLRAIAVLLNRKPDVIFLDLIMPNTNGYEICTQLRKLSCFKTTPIIILTGNDGLIDRVRAKMVGSTDFLNKPVDKDLVLGVIDKYLNQKV</sequence>
<keyword evidence="5" id="KW-1185">Reference proteome</keyword>
<dbReference type="Pfam" id="PF00072">
    <property type="entry name" value="Response_reg"/>
    <property type="match status" value="1"/>
</dbReference>
<dbReference type="HOGENOM" id="CLU_031371_0_0_3"/>
<dbReference type="AlphaFoldDB" id="K9XZ63"/>
<dbReference type="PROSITE" id="PS50110">
    <property type="entry name" value="RESPONSE_REGULATORY"/>
    <property type="match status" value="1"/>
</dbReference>
<dbReference type="InterPro" id="IPR050595">
    <property type="entry name" value="Bact_response_regulator"/>
</dbReference>
<evidence type="ECO:0000313" key="5">
    <source>
        <dbReference type="Proteomes" id="UP000010473"/>
    </source>
</evidence>
<proteinExistence type="predicted"/>
<dbReference type="InterPro" id="IPR025497">
    <property type="entry name" value="PatA-like_N"/>
</dbReference>
<protein>
    <submittedName>
        <fullName evidence="4">Response regulator receiver protein</fullName>
    </submittedName>
</protein>
<gene>
    <name evidence="4" type="ordered locus">Sta7437_4422</name>
</gene>
<evidence type="ECO:0000259" key="3">
    <source>
        <dbReference type="PROSITE" id="PS50110"/>
    </source>
</evidence>
<dbReference type="InterPro" id="IPR011006">
    <property type="entry name" value="CheY-like_superfamily"/>
</dbReference>
<dbReference type="eggNOG" id="COG3706">
    <property type="taxonomic scope" value="Bacteria"/>
</dbReference>
<dbReference type="Pfam" id="PF14332">
    <property type="entry name" value="DUF4388"/>
    <property type="match status" value="1"/>
</dbReference>
<keyword evidence="1 2" id="KW-0597">Phosphoprotein</keyword>
<dbReference type="PIRSF" id="PIRSF005897">
    <property type="entry name" value="RR_PatA"/>
    <property type="match status" value="1"/>
</dbReference>
<dbReference type="InterPro" id="IPR024186">
    <property type="entry name" value="Sig_transdc_resp-reg_PatA"/>
</dbReference>
<dbReference type="Proteomes" id="UP000010473">
    <property type="component" value="Chromosome"/>
</dbReference>
<dbReference type="SUPFAM" id="SSF52172">
    <property type="entry name" value="CheY-like"/>
    <property type="match status" value="1"/>
</dbReference>
<dbReference type="STRING" id="111780.Sta7437_4422"/>
<feature type="domain" description="Response regulatory" evidence="3">
    <location>
        <begin position="280"/>
        <end position="396"/>
    </location>
</feature>
<dbReference type="PANTHER" id="PTHR44591">
    <property type="entry name" value="STRESS RESPONSE REGULATOR PROTEIN 1"/>
    <property type="match status" value="1"/>
</dbReference>
<evidence type="ECO:0000256" key="2">
    <source>
        <dbReference type="PROSITE-ProRule" id="PRU00169"/>
    </source>
</evidence>
<dbReference type="PANTHER" id="PTHR44591:SF23">
    <property type="entry name" value="CHEY SUBFAMILY"/>
    <property type="match status" value="1"/>
</dbReference>
<dbReference type="KEGG" id="scs:Sta7437_4422"/>
<dbReference type="OrthoDB" id="417415at2"/>
<dbReference type="RefSeq" id="WP_015195544.1">
    <property type="nucleotide sequence ID" value="NC_019748.1"/>
</dbReference>
<dbReference type="Gene3D" id="3.40.50.2300">
    <property type="match status" value="1"/>
</dbReference>